<evidence type="ECO:0000313" key="5">
    <source>
        <dbReference type="EMBL" id="KXT11154.1"/>
    </source>
</evidence>
<comment type="similarity">
    <text evidence="1">Belongs to the methyltransferase superfamily.</text>
</comment>
<dbReference type="InterPro" id="IPR051052">
    <property type="entry name" value="Diverse_substrate_MTase"/>
</dbReference>
<dbReference type="STRING" id="113226.A0A139I8W3"/>
<protein>
    <recommendedName>
        <fullName evidence="4">Methyltransferase type 11 domain-containing protein</fullName>
    </recommendedName>
</protein>
<keyword evidence="6" id="KW-1185">Reference proteome</keyword>
<organism evidence="5 6">
    <name type="scientific">Pseudocercospora musae</name>
    <dbReference type="NCBI Taxonomy" id="113226"/>
    <lineage>
        <taxon>Eukaryota</taxon>
        <taxon>Fungi</taxon>
        <taxon>Dikarya</taxon>
        <taxon>Ascomycota</taxon>
        <taxon>Pezizomycotina</taxon>
        <taxon>Dothideomycetes</taxon>
        <taxon>Dothideomycetidae</taxon>
        <taxon>Mycosphaerellales</taxon>
        <taxon>Mycosphaerellaceae</taxon>
        <taxon>Pseudocercospora</taxon>
    </lineage>
</organism>
<evidence type="ECO:0000259" key="4">
    <source>
        <dbReference type="Pfam" id="PF08241"/>
    </source>
</evidence>
<dbReference type="Proteomes" id="UP000073492">
    <property type="component" value="Unassembled WGS sequence"/>
</dbReference>
<evidence type="ECO:0000256" key="2">
    <source>
        <dbReference type="ARBA" id="ARBA00022603"/>
    </source>
</evidence>
<proteinExistence type="inferred from homology"/>
<dbReference type="Gene3D" id="3.40.50.150">
    <property type="entry name" value="Vaccinia Virus protein VP39"/>
    <property type="match status" value="1"/>
</dbReference>
<gene>
    <name evidence="5" type="ORF">AC579_4068</name>
</gene>
<dbReference type="PANTHER" id="PTHR44942">
    <property type="entry name" value="METHYLTRANSF_11 DOMAIN-CONTAINING PROTEIN"/>
    <property type="match status" value="1"/>
</dbReference>
<dbReference type="AlphaFoldDB" id="A0A139I8W3"/>
<dbReference type="OrthoDB" id="10027013at2759"/>
<comment type="caution">
    <text evidence="5">The sequence shown here is derived from an EMBL/GenBank/DDBJ whole genome shotgun (WGS) entry which is preliminary data.</text>
</comment>
<dbReference type="EMBL" id="LFZO01000218">
    <property type="protein sequence ID" value="KXT11154.1"/>
    <property type="molecule type" value="Genomic_DNA"/>
</dbReference>
<dbReference type="Pfam" id="PF08241">
    <property type="entry name" value="Methyltransf_11"/>
    <property type="match status" value="1"/>
</dbReference>
<reference evidence="5 6" key="1">
    <citation type="submission" date="2015-07" db="EMBL/GenBank/DDBJ databases">
        <title>Comparative genomics of the Sigatoka disease complex on banana suggests a link between parallel evolutionary changes in Pseudocercospora fijiensis and Pseudocercospora eumusae and increased virulence on the banana host.</title>
        <authorList>
            <person name="Chang T.-C."/>
            <person name="Salvucci A."/>
            <person name="Crous P.W."/>
            <person name="Stergiopoulos I."/>
        </authorList>
    </citation>
    <scope>NUCLEOTIDE SEQUENCE [LARGE SCALE GENOMIC DNA]</scope>
    <source>
        <strain evidence="5 6">CBS 116634</strain>
    </source>
</reference>
<feature type="domain" description="Methyltransferase type 11" evidence="4">
    <location>
        <begin position="51"/>
        <end position="143"/>
    </location>
</feature>
<dbReference type="PANTHER" id="PTHR44942:SF4">
    <property type="entry name" value="METHYLTRANSFERASE TYPE 11 DOMAIN-CONTAINING PROTEIN"/>
    <property type="match status" value="1"/>
</dbReference>
<name>A0A139I8W3_9PEZI</name>
<evidence type="ECO:0000256" key="1">
    <source>
        <dbReference type="ARBA" id="ARBA00008361"/>
    </source>
</evidence>
<dbReference type="GO" id="GO:0008757">
    <property type="term" value="F:S-adenosylmethionine-dependent methyltransferase activity"/>
    <property type="evidence" value="ECO:0007669"/>
    <property type="project" value="InterPro"/>
</dbReference>
<dbReference type="InterPro" id="IPR013216">
    <property type="entry name" value="Methyltransf_11"/>
</dbReference>
<accession>A0A139I8W3</accession>
<dbReference type="GO" id="GO:0032259">
    <property type="term" value="P:methylation"/>
    <property type="evidence" value="ECO:0007669"/>
    <property type="project" value="UniProtKB-KW"/>
</dbReference>
<evidence type="ECO:0000256" key="3">
    <source>
        <dbReference type="ARBA" id="ARBA00022679"/>
    </source>
</evidence>
<sequence>MPASSQIHSRAQAGFANATSYDQHRPTYSAEIVQYLLEQVRGAGKEGATVLDLAAGTGKLTEVLASRDEGYKIVAVEPHDEMRAVLAAKKLKRVEVVKGTAESMSDIEDETVDAVVVGQAFHWFASMSALKEIHRVLRSHGALGLLWNVEDYNNSKEHKASSEWEQKAKDLTWQVCEEVGDQEPRFRHMQWKKVFDEQVKKTPLSLIKASDDQLFSLPIAEHHQPWQVALPADKVWERYRTLGHISVLEDEKLEKTKVTFMDAIGARDVETDAAGNVVVHGNTYVVWTTKIPAEGRENLTEVERLGA</sequence>
<keyword evidence="3" id="KW-0808">Transferase</keyword>
<evidence type="ECO:0000313" key="6">
    <source>
        <dbReference type="Proteomes" id="UP000073492"/>
    </source>
</evidence>
<keyword evidence="2" id="KW-0489">Methyltransferase</keyword>
<dbReference type="CDD" id="cd02440">
    <property type="entry name" value="AdoMet_MTases"/>
    <property type="match status" value="1"/>
</dbReference>
<dbReference type="SUPFAM" id="SSF53335">
    <property type="entry name" value="S-adenosyl-L-methionine-dependent methyltransferases"/>
    <property type="match status" value="1"/>
</dbReference>
<dbReference type="InterPro" id="IPR029063">
    <property type="entry name" value="SAM-dependent_MTases_sf"/>
</dbReference>